<name>A0ABW2I8Z1_9BURK</name>
<keyword evidence="3" id="KW-1185">Reference proteome</keyword>
<proteinExistence type="predicted"/>
<sequence length="246" mass="27370">MRFTPDTLTLLRHPALRTLLGLGLAASCLNTHAARPMITDDARIVDAKACQVESWVKSNKGSTEYWAIPACNFTGNLEVSFGGSAINQNGSTQNQSYVIQGKTLFKTLEPNGWGIGLAFGNAMQPRSDTERHLLSSPYAYVPASFSFKDDRFVLHTNVGWLHDKPNNRNRATWGLGSETQLAERTWLIAETFDQSAGKPFYQLGVRHWLVPDHVQIDTTYGNRFGSGSEERWISIGLRLLSVPFLP</sequence>
<organism evidence="2 3">
    <name type="scientific">Herminiimonas glaciei</name>
    <dbReference type="NCBI Taxonomy" id="523788"/>
    <lineage>
        <taxon>Bacteria</taxon>
        <taxon>Pseudomonadati</taxon>
        <taxon>Pseudomonadota</taxon>
        <taxon>Betaproteobacteria</taxon>
        <taxon>Burkholderiales</taxon>
        <taxon>Oxalobacteraceae</taxon>
        <taxon>Herminiimonas</taxon>
    </lineage>
</organism>
<evidence type="ECO:0000256" key="1">
    <source>
        <dbReference type="SAM" id="SignalP"/>
    </source>
</evidence>
<dbReference type="EMBL" id="JBHTBU010000001">
    <property type="protein sequence ID" value="MFC7287478.1"/>
    <property type="molecule type" value="Genomic_DNA"/>
</dbReference>
<gene>
    <name evidence="2" type="ORF">ACFQPC_05445</name>
</gene>
<dbReference type="Proteomes" id="UP001596542">
    <property type="component" value="Unassembled WGS sequence"/>
</dbReference>
<feature type="chain" id="PRO_5046911589" evidence="1">
    <location>
        <begin position="34"/>
        <end position="246"/>
    </location>
</feature>
<dbReference type="PROSITE" id="PS51257">
    <property type="entry name" value="PROKAR_LIPOPROTEIN"/>
    <property type="match status" value="1"/>
</dbReference>
<reference evidence="3" key="1">
    <citation type="journal article" date="2019" name="Int. J. Syst. Evol. Microbiol.">
        <title>The Global Catalogue of Microorganisms (GCM) 10K type strain sequencing project: providing services to taxonomists for standard genome sequencing and annotation.</title>
        <authorList>
            <consortium name="The Broad Institute Genomics Platform"/>
            <consortium name="The Broad Institute Genome Sequencing Center for Infectious Disease"/>
            <person name="Wu L."/>
            <person name="Ma J."/>
        </authorList>
    </citation>
    <scope>NUCLEOTIDE SEQUENCE [LARGE SCALE GENOMIC DNA]</scope>
    <source>
        <strain evidence="3">KACC 12508</strain>
    </source>
</reference>
<keyword evidence="1" id="KW-0732">Signal</keyword>
<protein>
    <submittedName>
        <fullName evidence="2">Uncharacterized protein</fullName>
    </submittedName>
</protein>
<comment type="caution">
    <text evidence="2">The sequence shown here is derived from an EMBL/GenBank/DDBJ whole genome shotgun (WGS) entry which is preliminary data.</text>
</comment>
<feature type="signal peptide" evidence="1">
    <location>
        <begin position="1"/>
        <end position="33"/>
    </location>
</feature>
<evidence type="ECO:0000313" key="3">
    <source>
        <dbReference type="Proteomes" id="UP001596542"/>
    </source>
</evidence>
<evidence type="ECO:0000313" key="2">
    <source>
        <dbReference type="EMBL" id="MFC7287478.1"/>
    </source>
</evidence>
<accession>A0ABW2I8Z1</accession>
<dbReference type="RefSeq" id="WP_382270620.1">
    <property type="nucleotide sequence ID" value="NZ_JBHTBU010000001.1"/>
</dbReference>